<name>A0A975CR20_9FLAO</name>
<proteinExistence type="predicted"/>
<dbReference type="EMBL" id="CP071869">
    <property type="protein sequence ID" value="QTE23289.1"/>
    <property type="molecule type" value="Genomic_DNA"/>
</dbReference>
<accession>A0A975CR20</accession>
<gene>
    <name evidence="2" type="ORF">J3359_03155</name>
</gene>
<feature type="compositionally biased region" description="Basic and acidic residues" evidence="1">
    <location>
        <begin position="1"/>
        <end position="14"/>
    </location>
</feature>
<evidence type="ECO:0000313" key="2">
    <source>
        <dbReference type="EMBL" id="QTE23289.1"/>
    </source>
</evidence>
<keyword evidence="3" id="KW-1185">Reference proteome</keyword>
<sequence length="57" mass="6393">MKKEYNEQLEKNEEITSNNETENTTTEKPKEPTGTPNSSGEVIKPGGDKEKNPKKKS</sequence>
<protein>
    <submittedName>
        <fullName evidence="2">Uncharacterized protein</fullName>
    </submittedName>
</protein>
<dbReference type="RefSeq" id="WP_208079300.1">
    <property type="nucleotide sequence ID" value="NZ_CP071869.1"/>
</dbReference>
<dbReference type="KEGG" id="pcea:J3359_03155"/>
<feature type="region of interest" description="Disordered" evidence="1">
    <location>
        <begin position="1"/>
        <end position="57"/>
    </location>
</feature>
<dbReference type="Proteomes" id="UP000663920">
    <property type="component" value="Chromosome"/>
</dbReference>
<evidence type="ECO:0000256" key="1">
    <source>
        <dbReference type="SAM" id="MobiDB-lite"/>
    </source>
</evidence>
<dbReference type="AlphaFoldDB" id="A0A975CR20"/>
<feature type="compositionally biased region" description="Low complexity" evidence="1">
    <location>
        <begin position="15"/>
        <end position="24"/>
    </location>
</feature>
<evidence type="ECO:0000313" key="3">
    <source>
        <dbReference type="Proteomes" id="UP000663920"/>
    </source>
</evidence>
<organism evidence="2 3">
    <name type="scientific">Polaribacter cellanae</name>
    <dbReference type="NCBI Taxonomy" id="2818493"/>
    <lineage>
        <taxon>Bacteria</taxon>
        <taxon>Pseudomonadati</taxon>
        <taxon>Bacteroidota</taxon>
        <taxon>Flavobacteriia</taxon>
        <taxon>Flavobacteriales</taxon>
        <taxon>Flavobacteriaceae</taxon>
    </lineage>
</organism>
<reference evidence="2 3" key="1">
    <citation type="submission" date="2021-03" db="EMBL/GenBank/DDBJ databases">
        <title>Complete genome of Polaribacter_sp.SM13.</title>
        <authorList>
            <person name="Jeong S.W."/>
            <person name="Bae J.W."/>
        </authorList>
    </citation>
    <scope>NUCLEOTIDE SEQUENCE [LARGE SCALE GENOMIC DNA]</scope>
    <source>
        <strain evidence="2 3">SM13</strain>
    </source>
</reference>